<evidence type="ECO:0000256" key="7">
    <source>
        <dbReference type="ARBA" id="ARBA00022741"/>
    </source>
</evidence>
<feature type="binding site" evidence="18">
    <location>
        <position position="72"/>
    </location>
    <ligand>
        <name>a divalent metal cation</name>
        <dbReference type="ChEBI" id="CHEBI:60240"/>
    </ligand>
</feature>
<reference evidence="23" key="2">
    <citation type="submission" date="2020-07" db="EMBL/GenBank/DDBJ databases">
        <title>Flavobacterium sp. xlx-214.</title>
        <authorList>
            <person name="Yang C."/>
        </authorList>
    </citation>
    <scope>NUCLEOTIDE SEQUENCE [LARGE SCALE GENOMIC DNA]</scope>
    <source>
        <strain evidence="23">CX-624</strain>
    </source>
</reference>
<dbReference type="GO" id="GO:0016301">
    <property type="term" value="F:kinase activity"/>
    <property type="evidence" value="ECO:0007669"/>
    <property type="project" value="UniProtKB-KW"/>
</dbReference>
<evidence type="ECO:0000256" key="3">
    <source>
        <dbReference type="ARBA" id="ARBA00022475"/>
    </source>
</evidence>
<evidence type="ECO:0000256" key="15">
    <source>
        <dbReference type="PIRSR" id="PIRSR600829-1"/>
    </source>
</evidence>
<evidence type="ECO:0000256" key="18">
    <source>
        <dbReference type="PIRSR" id="PIRSR600829-4"/>
    </source>
</evidence>
<feature type="binding site" evidence="16">
    <location>
        <position position="65"/>
    </location>
    <ligand>
        <name>substrate</name>
    </ligand>
</feature>
<dbReference type="GO" id="GO:0005886">
    <property type="term" value="C:plasma membrane"/>
    <property type="evidence" value="ECO:0007669"/>
    <property type="project" value="UniProtKB-SubCell"/>
</dbReference>
<evidence type="ECO:0000313" key="20">
    <source>
        <dbReference type="EMBL" id="MBA5246280.1"/>
    </source>
</evidence>
<feature type="transmembrane region" description="Helical" evidence="19">
    <location>
        <begin position="92"/>
        <end position="112"/>
    </location>
</feature>
<keyword evidence="10 19" id="KW-1133">Transmembrane helix</keyword>
<evidence type="ECO:0000256" key="8">
    <source>
        <dbReference type="ARBA" id="ARBA00022777"/>
    </source>
</evidence>
<feature type="transmembrane region" description="Helical" evidence="19">
    <location>
        <begin position="27"/>
        <end position="46"/>
    </location>
</feature>
<dbReference type="Proteomes" id="UP000515349">
    <property type="component" value="Chromosome"/>
</dbReference>
<feature type="active site" description="Proton acceptor" evidence="15">
    <location>
        <position position="65"/>
    </location>
</feature>
<keyword evidence="12 19" id="KW-0472">Membrane</keyword>
<keyword evidence="18" id="KW-0479">Metal-binding</keyword>
<feature type="binding site" evidence="18">
    <location>
        <position position="24"/>
    </location>
    <ligand>
        <name>a divalent metal cation</name>
        <dbReference type="ChEBI" id="CHEBI:60240"/>
    </ligand>
</feature>
<proteinExistence type="inferred from homology"/>
<dbReference type="GO" id="GO:0008654">
    <property type="term" value="P:phospholipid biosynthetic process"/>
    <property type="evidence" value="ECO:0007669"/>
    <property type="project" value="UniProtKB-KW"/>
</dbReference>
<dbReference type="Proteomes" id="UP000539710">
    <property type="component" value="Unassembled WGS sequence"/>
</dbReference>
<protein>
    <submittedName>
        <fullName evidence="21">Diacylglycerol kinase family protein</fullName>
    </submittedName>
</protein>
<evidence type="ECO:0000256" key="4">
    <source>
        <dbReference type="ARBA" id="ARBA00022516"/>
    </source>
</evidence>
<dbReference type="EMBL" id="JACEUX010000001">
    <property type="protein sequence ID" value="MBA5246280.1"/>
    <property type="molecule type" value="Genomic_DNA"/>
</dbReference>
<keyword evidence="18" id="KW-0460">Magnesium</keyword>
<evidence type="ECO:0000256" key="17">
    <source>
        <dbReference type="PIRSR" id="PIRSR600829-3"/>
    </source>
</evidence>
<dbReference type="InterPro" id="IPR036945">
    <property type="entry name" value="DAGK_sf"/>
</dbReference>
<evidence type="ECO:0000256" key="6">
    <source>
        <dbReference type="ARBA" id="ARBA00022692"/>
    </source>
</evidence>
<comment type="subcellular location">
    <subcellularLocation>
        <location evidence="1">Cell membrane</location>
        <topology evidence="1">Multi-pass membrane protein</topology>
    </subcellularLocation>
</comment>
<comment type="cofactor">
    <cofactor evidence="18">
        <name>Mg(2+)</name>
        <dbReference type="ChEBI" id="CHEBI:18420"/>
    </cofactor>
    <text evidence="18">Mn(2+), Zn(2+), Cd(2+) and Co(2+) support activity to lesser extents.</text>
</comment>
<keyword evidence="11" id="KW-0443">Lipid metabolism</keyword>
<dbReference type="AlphaFoldDB" id="A0A7D7QSD5"/>
<evidence type="ECO:0000256" key="11">
    <source>
        <dbReference type="ARBA" id="ARBA00023098"/>
    </source>
</evidence>
<dbReference type="PANTHER" id="PTHR34299:SF1">
    <property type="entry name" value="DIACYLGLYCEROL KINASE"/>
    <property type="match status" value="1"/>
</dbReference>
<feature type="binding site" evidence="17">
    <location>
        <begin position="90"/>
        <end position="91"/>
    </location>
    <ligand>
        <name>ATP</name>
        <dbReference type="ChEBI" id="CHEBI:30616"/>
    </ligand>
</feature>
<evidence type="ECO:0000313" key="23">
    <source>
        <dbReference type="Proteomes" id="UP000539710"/>
    </source>
</evidence>
<keyword evidence="3" id="KW-1003">Cell membrane</keyword>
<keyword evidence="6 19" id="KW-0812">Transmembrane</keyword>
<dbReference type="CDD" id="cd14265">
    <property type="entry name" value="UDPK_IM_like"/>
    <property type="match status" value="1"/>
</dbReference>
<dbReference type="PANTHER" id="PTHR34299">
    <property type="entry name" value="DIACYLGLYCEROL KINASE"/>
    <property type="match status" value="1"/>
</dbReference>
<evidence type="ECO:0000256" key="13">
    <source>
        <dbReference type="ARBA" id="ARBA00023209"/>
    </source>
</evidence>
<keyword evidence="5" id="KW-0808">Transferase</keyword>
<feature type="binding site" evidence="17">
    <location>
        <begin position="81"/>
        <end position="83"/>
    </location>
    <ligand>
        <name>ATP</name>
        <dbReference type="ChEBI" id="CHEBI:30616"/>
    </ligand>
</feature>
<gene>
    <name evidence="21" type="ORF">H1R16_11700</name>
    <name evidence="20" type="ORF">H2507_03765</name>
</gene>
<dbReference type="EMBL" id="CP059472">
    <property type="protein sequence ID" value="QMS98348.1"/>
    <property type="molecule type" value="Genomic_DNA"/>
</dbReference>
<dbReference type="InterPro" id="IPR033717">
    <property type="entry name" value="UDPK"/>
</dbReference>
<sequence length="116" mass="12740">MRKPPLYKSFLNALHGIGHMVLQERNFQIELAALAINLVLIFFLKVHATEAAVILAICGAVLAAELMNTAVEKLCDFIHPEFHVKIGLIKDISAGAVMLLALTALIIGLVIYPKYF</sequence>
<evidence type="ECO:0000313" key="22">
    <source>
        <dbReference type="Proteomes" id="UP000515349"/>
    </source>
</evidence>
<keyword evidence="13" id="KW-0594">Phospholipid biosynthesis</keyword>
<keyword evidence="14" id="KW-1208">Phospholipid metabolism</keyword>
<evidence type="ECO:0000256" key="19">
    <source>
        <dbReference type="SAM" id="Phobius"/>
    </source>
</evidence>
<evidence type="ECO:0000256" key="14">
    <source>
        <dbReference type="ARBA" id="ARBA00023264"/>
    </source>
</evidence>
<evidence type="ECO:0000256" key="10">
    <source>
        <dbReference type="ARBA" id="ARBA00022989"/>
    </source>
</evidence>
<feature type="transmembrane region" description="Helical" evidence="19">
    <location>
        <begin position="52"/>
        <end position="71"/>
    </location>
</feature>
<reference evidence="21 22" key="1">
    <citation type="submission" date="2020-07" db="EMBL/GenBank/DDBJ databases">
        <title>Chryseobacterium sp.cx-624.</title>
        <authorList>
            <person name="Yang C."/>
        </authorList>
    </citation>
    <scope>NUCLEOTIDE SEQUENCE [LARGE SCALE GENOMIC DNA]</scope>
    <source>
        <strain evidence="21">Cx-624</strain>
        <strain evidence="22">cx-624</strain>
    </source>
</reference>
<feature type="binding site" evidence="17">
    <location>
        <position position="24"/>
    </location>
    <ligand>
        <name>ATP</name>
        <dbReference type="ChEBI" id="CHEBI:30616"/>
    </ligand>
</feature>
<accession>A0A7D7QSD5</accession>
<keyword evidence="23" id="KW-1185">Reference proteome</keyword>
<name>A0A7D7QSD5_9FLAO</name>
<keyword evidence="8 21" id="KW-0418">Kinase</keyword>
<evidence type="ECO:0000256" key="5">
    <source>
        <dbReference type="ARBA" id="ARBA00022679"/>
    </source>
</evidence>
<keyword evidence="7 17" id="KW-0547">Nucleotide-binding</keyword>
<dbReference type="GO" id="GO:0005524">
    <property type="term" value="F:ATP binding"/>
    <property type="evidence" value="ECO:0007669"/>
    <property type="project" value="UniProtKB-KW"/>
</dbReference>
<reference evidence="20" key="3">
    <citation type="submission" date="2020-07" db="EMBL/GenBank/DDBJ databases">
        <authorList>
            <person name="Yang C."/>
        </authorList>
    </citation>
    <scope>NUCLEOTIDE SEQUENCE</scope>
    <source>
        <strain evidence="20">Cx-624</strain>
    </source>
</reference>
<evidence type="ECO:0000256" key="1">
    <source>
        <dbReference type="ARBA" id="ARBA00004651"/>
    </source>
</evidence>
<dbReference type="RefSeq" id="WP_181886366.1">
    <property type="nucleotide sequence ID" value="NZ_CP059472.1"/>
</dbReference>
<keyword evidence="4" id="KW-0444">Lipid biosynthesis</keyword>
<dbReference type="GO" id="GO:0046872">
    <property type="term" value="F:metal ion binding"/>
    <property type="evidence" value="ECO:0007669"/>
    <property type="project" value="UniProtKB-KW"/>
</dbReference>
<comment type="similarity">
    <text evidence="2">Belongs to the bacterial diacylglycerol kinase family.</text>
</comment>
<organism evidence="21 22">
    <name type="scientific">Marnyiella aurantia</name>
    <dbReference type="NCBI Taxonomy" id="2758037"/>
    <lineage>
        <taxon>Bacteria</taxon>
        <taxon>Pseudomonadati</taxon>
        <taxon>Bacteroidota</taxon>
        <taxon>Flavobacteriia</taxon>
        <taxon>Flavobacteriales</taxon>
        <taxon>Weeksellaceae</taxon>
        <taxon>Marnyiella</taxon>
    </lineage>
</organism>
<feature type="binding site" evidence="17">
    <location>
        <position position="72"/>
    </location>
    <ligand>
        <name>ATP</name>
        <dbReference type="ChEBI" id="CHEBI:30616"/>
    </ligand>
</feature>
<evidence type="ECO:0000313" key="21">
    <source>
        <dbReference type="EMBL" id="QMS98348.1"/>
    </source>
</evidence>
<evidence type="ECO:0000256" key="9">
    <source>
        <dbReference type="ARBA" id="ARBA00022840"/>
    </source>
</evidence>
<keyword evidence="9 17" id="KW-0067">ATP-binding</keyword>
<evidence type="ECO:0000256" key="16">
    <source>
        <dbReference type="PIRSR" id="PIRSR600829-2"/>
    </source>
</evidence>
<dbReference type="Gene3D" id="1.10.287.3610">
    <property type="match status" value="1"/>
</dbReference>
<evidence type="ECO:0000256" key="2">
    <source>
        <dbReference type="ARBA" id="ARBA00005967"/>
    </source>
</evidence>
<dbReference type="KEGG" id="cbau:H1R16_11700"/>
<dbReference type="InterPro" id="IPR000829">
    <property type="entry name" value="DAGK"/>
</dbReference>
<dbReference type="Pfam" id="PF01219">
    <property type="entry name" value="DAGK_prokar"/>
    <property type="match status" value="1"/>
</dbReference>
<evidence type="ECO:0000256" key="12">
    <source>
        <dbReference type="ARBA" id="ARBA00023136"/>
    </source>
</evidence>